<dbReference type="EMBL" id="UYSU01047179">
    <property type="protein sequence ID" value="VDM05739.1"/>
    <property type="molecule type" value="Genomic_DNA"/>
</dbReference>
<evidence type="ECO:0000313" key="4">
    <source>
        <dbReference type="Proteomes" id="UP000275846"/>
    </source>
</evidence>
<accession>A0A183TSA5</accession>
<keyword evidence="4" id="KW-1185">Reference proteome</keyword>
<evidence type="ECO:0000259" key="2">
    <source>
        <dbReference type="Pfam" id="PF00079"/>
    </source>
</evidence>
<dbReference type="InterPro" id="IPR023796">
    <property type="entry name" value="Serpin_dom"/>
</dbReference>
<dbReference type="AlphaFoldDB" id="A0A183TSA5"/>
<dbReference type="GO" id="GO:0004867">
    <property type="term" value="F:serine-type endopeptidase inhibitor activity"/>
    <property type="evidence" value="ECO:0007669"/>
    <property type="project" value="InterPro"/>
</dbReference>
<dbReference type="WBParaSite" id="SSLN_0002008001-mRNA-1">
    <property type="protein sequence ID" value="SSLN_0002008001-mRNA-1"/>
    <property type="gene ID" value="SSLN_0002008001"/>
</dbReference>
<dbReference type="STRING" id="70667.A0A183TSA5"/>
<evidence type="ECO:0000313" key="5">
    <source>
        <dbReference type="WBParaSite" id="SSLN_0002008001-mRNA-1"/>
    </source>
</evidence>
<dbReference type="Proteomes" id="UP000275846">
    <property type="component" value="Unassembled WGS sequence"/>
</dbReference>
<organism evidence="5">
    <name type="scientific">Schistocephalus solidus</name>
    <name type="common">Tapeworm</name>
    <dbReference type="NCBI Taxonomy" id="70667"/>
    <lineage>
        <taxon>Eukaryota</taxon>
        <taxon>Metazoa</taxon>
        <taxon>Spiralia</taxon>
        <taxon>Lophotrochozoa</taxon>
        <taxon>Platyhelminthes</taxon>
        <taxon>Cestoda</taxon>
        <taxon>Eucestoda</taxon>
        <taxon>Diphyllobothriidea</taxon>
        <taxon>Diphyllobothriidae</taxon>
        <taxon>Schistocephalus</taxon>
    </lineage>
</organism>
<evidence type="ECO:0000256" key="1">
    <source>
        <dbReference type="ARBA" id="ARBA00009500"/>
    </source>
</evidence>
<feature type="domain" description="Serpin" evidence="2">
    <location>
        <begin position="1"/>
        <end position="130"/>
    </location>
</feature>
<comment type="similarity">
    <text evidence="1">Belongs to the serpin family.</text>
</comment>
<sequence>NILFSPASIYSAFSFLLAGTAGETKEEIEKALHVTHDEDKKKLHKAIANDLDRLTASTAETKFCMANNLFLDKDFPIKSPYLSLVSMVYSVTPALLTFSDSEKFRAYINQWVENKTEKKIAEIFPAGALND</sequence>
<name>A0A183TSA5_SCHSO</name>
<gene>
    <name evidence="3" type="ORF">SSLN_LOCUS19353</name>
</gene>
<dbReference type="InterPro" id="IPR036186">
    <property type="entry name" value="Serpin_sf"/>
</dbReference>
<dbReference type="PANTHER" id="PTHR11461">
    <property type="entry name" value="SERINE PROTEASE INHIBITOR, SERPIN"/>
    <property type="match status" value="1"/>
</dbReference>
<dbReference type="InterPro" id="IPR042178">
    <property type="entry name" value="Serpin_sf_1"/>
</dbReference>
<dbReference type="Gene3D" id="3.30.497.10">
    <property type="entry name" value="Antithrombin, subunit I, domain 2"/>
    <property type="match status" value="1"/>
</dbReference>
<reference evidence="5" key="1">
    <citation type="submission" date="2016-06" db="UniProtKB">
        <authorList>
            <consortium name="WormBaseParasite"/>
        </authorList>
    </citation>
    <scope>IDENTIFICATION</scope>
</reference>
<dbReference type="SUPFAM" id="SSF56574">
    <property type="entry name" value="Serpins"/>
    <property type="match status" value="1"/>
</dbReference>
<dbReference type="OrthoDB" id="671595at2759"/>
<proteinExistence type="inferred from homology"/>
<dbReference type="InterPro" id="IPR000215">
    <property type="entry name" value="Serpin_fam"/>
</dbReference>
<evidence type="ECO:0000313" key="3">
    <source>
        <dbReference type="EMBL" id="VDM05739.1"/>
    </source>
</evidence>
<reference evidence="3 4" key="2">
    <citation type="submission" date="2018-11" db="EMBL/GenBank/DDBJ databases">
        <authorList>
            <consortium name="Pathogen Informatics"/>
        </authorList>
    </citation>
    <scope>NUCLEOTIDE SEQUENCE [LARGE SCALE GENOMIC DNA]</scope>
    <source>
        <strain evidence="3 4">NST_G2</strain>
    </source>
</reference>
<dbReference type="PANTHER" id="PTHR11461:SF211">
    <property type="entry name" value="GH10112P-RELATED"/>
    <property type="match status" value="1"/>
</dbReference>
<dbReference type="Pfam" id="PF00079">
    <property type="entry name" value="Serpin"/>
    <property type="match status" value="1"/>
</dbReference>
<dbReference type="GO" id="GO:0005615">
    <property type="term" value="C:extracellular space"/>
    <property type="evidence" value="ECO:0007669"/>
    <property type="project" value="InterPro"/>
</dbReference>
<protein>
    <submittedName>
        <fullName evidence="5">SERPIN domain-containing protein</fullName>
    </submittedName>
</protein>